<evidence type="ECO:0000256" key="2">
    <source>
        <dbReference type="SAM" id="Coils"/>
    </source>
</evidence>
<dbReference type="Gene3D" id="1.10.1660.10">
    <property type="match status" value="1"/>
</dbReference>
<dbReference type="RefSeq" id="WP_185374738.1">
    <property type="nucleotide sequence ID" value="NZ_JAARRM010000006.1"/>
</dbReference>
<dbReference type="Pfam" id="PF13411">
    <property type="entry name" value="MerR_1"/>
    <property type="match status" value="1"/>
</dbReference>
<dbReference type="PANTHER" id="PTHR30204">
    <property type="entry name" value="REDOX-CYCLING DRUG-SENSING TRANSCRIPTIONAL ACTIVATOR SOXR"/>
    <property type="match status" value="1"/>
</dbReference>
<gene>
    <name evidence="4" type="ORF">HB912_11560</name>
</gene>
<dbReference type="SMART" id="SM00422">
    <property type="entry name" value="HTH_MERR"/>
    <property type="match status" value="1"/>
</dbReference>
<feature type="coiled-coil region" evidence="2">
    <location>
        <begin position="74"/>
        <end position="122"/>
    </location>
</feature>
<dbReference type="AlphaFoldDB" id="A0A841ZQ24"/>
<evidence type="ECO:0000259" key="3">
    <source>
        <dbReference type="PROSITE" id="PS50937"/>
    </source>
</evidence>
<evidence type="ECO:0000256" key="1">
    <source>
        <dbReference type="ARBA" id="ARBA00023125"/>
    </source>
</evidence>
<proteinExistence type="predicted"/>
<sequence>MNISEAAEKYGITPATLRYYEKEGLLPPVTRNQAGNRDFNDDDLNWIEFIKCMRDAGLSVESLARYSKLYQEGEETLVERKEILDEEYQKLLEKQRFMNDTVARLEKKLAFYENEIMQAGKVGARE</sequence>
<dbReference type="GO" id="GO:0003677">
    <property type="term" value="F:DNA binding"/>
    <property type="evidence" value="ECO:0007669"/>
    <property type="project" value="UniProtKB-KW"/>
</dbReference>
<dbReference type="InterPro" id="IPR047057">
    <property type="entry name" value="MerR_fam"/>
</dbReference>
<dbReference type="Proteomes" id="UP000559885">
    <property type="component" value="Unassembled WGS sequence"/>
</dbReference>
<keyword evidence="2" id="KW-0175">Coiled coil</keyword>
<dbReference type="SUPFAM" id="SSF46955">
    <property type="entry name" value="Putative DNA-binding domain"/>
    <property type="match status" value="1"/>
</dbReference>
<name>A0A841ZQ24_9LIST</name>
<dbReference type="CDD" id="cd01109">
    <property type="entry name" value="HTH_YyaN"/>
    <property type="match status" value="1"/>
</dbReference>
<evidence type="ECO:0000313" key="5">
    <source>
        <dbReference type="Proteomes" id="UP000559885"/>
    </source>
</evidence>
<dbReference type="PANTHER" id="PTHR30204:SF98">
    <property type="entry name" value="HTH-TYPE TRANSCRIPTIONAL REGULATOR ADHR"/>
    <property type="match status" value="1"/>
</dbReference>
<protein>
    <submittedName>
        <fullName evidence="4">MerR family transcriptional regulator</fullName>
    </submittedName>
</protein>
<organism evidence="4 5">
    <name type="scientific">Listeria aquatica</name>
    <dbReference type="NCBI Taxonomy" id="1494960"/>
    <lineage>
        <taxon>Bacteria</taxon>
        <taxon>Bacillati</taxon>
        <taxon>Bacillota</taxon>
        <taxon>Bacilli</taxon>
        <taxon>Bacillales</taxon>
        <taxon>Listeriaceae</taxon>
        <taxon>Listeria</taxon>
    </lineage>
</organism>
<comment type="caution">
    <text evidence="4">The sequence shown here is derived from an EMBL/GenBank/DDBJ whole genome shotgun (WGS) entry which is preliminary data.</text>
</comment>
<reference evidence="4 5" key="1">
    <citation type="submission" date="2020-03" db="EMBL/GenBank/DDBJ databases">
        <title>Soil Listeria distribution.</title>
        <authorList>
            <person name="Liao J."/>
            <person name="Wiedmann M."/>
        </authorList>
    </citation>
    <scope>NUCLEOTIDE SEQUENCE [LARGE SCALE GENOMIC DNA]</scope>
    <source>
        <strain evidence="4 5">FSL L7-1507</strain>
    </source>
</reference>
<dbReference type="InterPro" id="IPR009061">
    <property type="entry name" value="DNA-bd_dom_put_sf"/>
</dbReference>
<dbReference type="GO" id="GO:0003700">
    <property type="term" value="F:DNA-binding transcription factor activity"/>
    <property type="evidence" value="ECO:0007669"/>
    <property type="project" value="InterPro"/>
</dbReference>
<dbReference type="PROSITE" id="PS50937">
    <property type="entry name" value="HTH_MERR_2"/>
    <property type="match status" value="1"/>
</dbReference>
<dbReference type="PRINTS" id="PR00040">
    <property type="entry name" value="HTHMERR"/>
</dbReference>
<feature type="domain" description="HTH merR-type" evidence="3">
    <location>
        <begin position="1"/>
        <end position="69"/>
    </location>
</feature>
<evidence type="ECO:0000313" key="4">
    <source>
        <dbReference type="EMBL" id="MBC1522283.1"/>
    </source>
</evidence>
<keyword evidence="1" id="KW-0238">DNA-binding</keyword>
<accession>A0A841ZQ24</accession>
<dbReference type="EMBL" id="JAARRM010000006">
    <property type="protein sequence ID" value="MBC1522283.1"/>
    <property type="molecule type" value="Genomic_DNA"/>
</dbReference>
<dbReference type="InterPro" id="IPR000551">
    <property type="entry name" value="MerR-type_HTH_dom"/>
</dbReference>